<reference evidence="8" key="1">
    <citation type="submission" date="2023-08" db="EMBL/GenBank/DDBJ databases">
        <title>Rhodospirillaceae gen. nov., a novel taxon isolated from the Yangtze River Yuezi River estuary sludge.</title>
        <authorList>
            <person name="Ruan L."/>
        </authorList>
    </citation>
    <scope>NUCLEOTIDE SEQUENCE [LARGE SCALE GENOMIC DNA]</scope>
    <source>
        <strain evidence="8">R-7</strain>
    </source>
</reference>
<keyword evidence="3 5" id="KW-0418">Kinase</keyword>
<dbReference type="SUPFAM" id="SSF53633">
    <property type="entry name" value="Carbamate kinase-like"/>
    <property type="match status" value="1"/>
</dbReference>
<evidence type="ECO:0000256" key="2">
    <source>
        <dbReference type="ARBA" id="ARBA00022679"/>
    </source>
</evidence>
<evidence type="ECO:0000313" key="8">
    <source>
        <dbReference type="Proteomes" id="UP001230156"/>
    </source>
</evidence>
<accession>A0ABU0YP92</accession>
<sequence length="304" mass="31428">MLVVAALGGNALLKRGEKLSAENQRANVWTAAMALAEIVRAGHRLIVTHGNGPQVGLLALQSAAGPIDGQYPLDVLGAESEGMIGYMIEQELRNALPEQKLFATLLTQSVVEASDPAFLKPSKPIGPVYDEATAKKLAAARGWTVAPDGTHWRRVVASPKPMEILEAPEIALLSGHGAILICTGGGGIPVTRDSMGALKGIEAVVDKDLASALLAGTLGADKLLLLTDVDAVYAGYGTAEAHAIRRTTPESLREQDFASGSMGPKVEAAAGFVEATGKSAAIGKLQDAVVLLRGDGGTQIESKA</sequence>
<dbReference type="RefSeq" id="WP_379957616.1">
    <property type="nucleotide sequence ID" value="NZ_JAUYVI010000005.1"/>
</dbReference>
<dbReference type="InterPro" id="IPR036393">
    <property type="entry name" value="AceGlu_kinase-like_sf"/>
</dbReference>
<comment type="caution">
    <text evidence="7">The sequence shown here is derived from an EMBL/GenBank/DDBJ whole genome shotgun (WGS) entry which is preliminary data.</text>
</comment>
<name>A0ABU0YP92_9PROT</name>
<dbReference type="InterPro" id="IPR001048">
    <property type="entry name" value="Asp/Glu/Uridylate_kinase"/>
</dbReference>
<comment type="similarity">
    <text evidence="1 5">Belongs to the carbamate kinase family.</text>
</comment>
<dbReference type="NCBIfam" id="NF009008">
    <property type="entry name" value="PRK12354.1"/>
    <property type="match status" value="1"/>
</dbReference>
<organism evidence="7 8">
    <name type="scientific">Dongia sedimenti</name>
    <dbReference type="NCBI Taxonomy" id="3064282"/>
    <lineage>
        <taxon>Bacteria</taxon>
        <taxon>Pseudomonadati</taxon>
        <taxon>Pseudomonadota</taxon>
        <taxon>Alphaproteobacteria</taxon>
        <taxon>Rhodospirillales</taxon>
        <taxon>Dongiaceae</taxon>
        <taxon>Dongia</taxon>
    </lineage>
</organism>
<proteinExistence type="inferred from homology"/>
<dbReference type="PANTHER" id="PTHR30409">
    <property type="entry name" value="CARBAMATE KINASE"/>
    <property type="match status" value="1"/>
</dbReference>
<evidence type="ECO:0000256" key="5">
    <source>
        <dbReference type="PIRNR" id="PIRNR000723"/>
    </source>
</evidence>
<evidence type="ECO:0000256" key="1">
    <source>
        <dbReference type="ARBA" id="ARBA00011066"/>
    </source>
</evidence>
<dbReference type="PIRSF" id="PIRSF000723">
    <property type="entry name" value="Carbamate_kin"/>
    <property type="match status" value="1"/>
</dbReference>
<keyword evidence="8" id="KW-1185">Reference proteome</keyword>
<dbReference type="Proteomes" id="UP001230156">
    <property type="component" value="Unassembled WGS sequence"/>
</dbReference>
<feature type="domain" description="Aspartate/glutamate/uridylate kinase" evidence="6">
    <location>
        <begin position="1"/>
        <end position="281"/>
    </location>
</feature>
<dbReference type="PANTHER" id="PTHR30409:SF1">
    <property type="entry name" value="CARBAMATE KINASE-RELATED"/>
    <property type="match status" value="1"/>
</dbReference>
<evidence type="ECO:0000256" key="4">
    <source>
        <dbReference type="NCBIfam" id="TIGR00746"/>
    </source>
</evidence>
<dbReference type="InterPro" id="IPR003964">
    <property type="entry name" value="Carb_kinase"/>
</dbReference>
<dbReference type="CDD" id="cd04235">
    <property type="entry name" value="AAK_CK"/>
    <property type="match status" value="1"/>
</dbReference>
<dbReference type="GO" id="GO:0008804">
    <property type="term" value="F:carbamate kinase activity"/>
    <property type="evidence" value="ECO:0007669"/>
    <property type="project" value="UniProtKB-EC"/>
</dbReference>
<evidence type="ECO:0000313" key="7">
    <source>
        <dbReference type="EMBL" id="MDQ7249542.1"/>
    </source>
</evidence>
<dbReference type="Gene3D" id="3.40.1160.10">
    <property type="entry name" value="Acetylglutamate kinase-like"/>
    <property type="match status" value="1"/>
</dbReference>
<evidence type="ECO:0000259" key="6">
    <source>
        <dbReference type="Pfam" id="PF00696"/>
    </source>
</evidence>
<dbReference type="Pfam" id="PF00696">
    <property type="entry name" value="AA_kinase"/>
    <property type="match status" value="1"/>
</dbReference>
<keyword evidence="2 5" id="KW-0808">Transferase</keyword>
<dbReference type="EMBL" id="JAUYVI010000005">
    <property type="protein sequence ID" value="MDQ7249542.1"/>
    <property type="molecule type" value="Genomic_DNA"/>
</dbReference>
<dbReference type="NCBIfam" id="TIGR00746">
    <property type="entry name" value="arcC"/>
    <property type="match status" value="1"/>
</dbReference>
<gene>
    <name evidence="7" type="primary">arcC</name>
    <name evidence="7" type="ORF">Q8A70_17775</name>
</gene>
<protein>
    <recommendedName>
        <fullName evidence="4 5">Carbamate kinase</fullName>
    </recommendedName>
</protein>
<evidence type="ECO:0000256" key="3">
    <source>
        <dbReference type="ARBA" id="ARBA00022777"/>
    </source>
</evidence>
<dbReference type="PRINTS" id="PR01469">
    <property type="entry name" value="CARBMTKINASE"/>
</dbReference>